<organism evidence="24 25">
    <name type="scientific">Porites lobata</name>
    <dbReference type="NCBI Taxonomy" id="104759"/>
    <lineage>
        <taxon>Eukaryota</taxon>
        <taxon>Metazoa</taxon>
        <taxon>Cnidaria</taxon>
        <taxon>Anthozoa</taxon>
        <taxon>Hexacorallia</taxon>
        <taxon>Scleractinia</taxon>
        <taxon>Fungiina</taxon>
        <taxon>Poritidae</taxon>
        <taxon>Porites</taxon>
    </lineage>
</organism>
<dbReference type="SUPFAM" id="SSF103473">
    <property type="entry name" value="MFS general substrate transporter"/>
    <property type="match status" value="1"/>
</dbReference>
<dbReference type="PROSITE" id="PS50850">
    <property type="entry name" value="MFS"/>
    <property type="match status" value="1"/>
</dbReference>
<dbReference type="CDD" id="cd17753">
    <property type="entry name" value="MCM2"/>
    <property type="match status" value="1"/>
</dbReference>
<evidence type="ECO:0000256" key="21">
    <source>
        <dbReference type="SAM" id="Phobius"/>
    </source>
</evidence>
<proteinExistence type="inferred from homology"/>
<keyword evidence="19" id="KW-0131">Cell cycle</keyword>
<dbReference type="PROSITE" id="PS00216">
    <property type="entry name" value="SUGAR_TRANSPORT_1"/>
    <property type="match status" value="1"/>
</dbReference>
<dbReference type="EC" id="3.6.4.12" evidence="4"/>
<dbReference type="SMART" id="SM00350">
    <property type="entry name" value="MCM"/>
    <property type="match status" value="1"/>
</dbReference>
<dbReference type="InterPro" id="IPR008045">
    <property type="entry name" value="MCM2"/>
</dbReference>
<evidence type="ECO:0000256" key="17">
    <source>
        <dbReference type="ARBA" id="ARBA00023136"/>
    </source>
</evidence>
<keyword evidence="8" id="KW-0479">Metal-binding</keyword>
<evidence type="ECO:0000256" key="4">
    <source>
        <dbReference type="ARBA" id="ARBA00012551"/>
    </source>
</evidence>
<dbReference type="NCBIfam" id="TIGR00879">
    <property type="entry name" value="SP"/>
    <property type="match status" value="1"/>
</dbReference>
<evidence type="ECO:0000256" key="1">
    <source>
        <dbReference type="ARBA" id="ARBA00004123"/>
    </source>
</evidence>
<feature type="region of interest" description="Disordered" evidence="20">
    <location>
        <begin position="474"/>
        <end position="505"/>
    </location>
</feature>
<keyword evidence="11" id="KW-0378">Hydrolase</keyword>
<evidence type="ECO:0000256" key="3">
    <source>
        <dbReference type="ARBA" id="ARBA00008010"/>
    </source>
</evidence>
<keyword evidence="9" id="KW-0547">Nucleotide-binding</keyword>
<evidence type="ECO:0000256" key="9">
    <source>
        <dbReference type="ARBA" id="ARBA00022741"/>
    </source>
</evidence>
<dbReference type="Gene3D" id="2.20.28.10">
    <property type="match status" value="1"/>
</dbReference>
<dbReference type="InterPro" id="IPR059098">
    <property type="entry name" value="WHD_MCM2"/>
</dbReference>
<evidence type="ECO:0000256" key="11">
    <source>
        <dbReference type="ARBA" id="ARBA00022801"/>
    </source>
</evidence>
<dbReference type="InterPro" id="IPR036259">
    <property type="entry name" value="MFS_trans_sf"/>
</dbReference>
<keyword evidence="14" id="KW-0067">ATP-binding</keyword>
<dbReference type="Gene3D" id="1.20.1250.20">
    <property type="entry name" value="MFS general substrate transporter like domains"/>
    <property type="match status" value="1"/>
</dbReference>
<dbReference type="InterPro" id="IPR031327">
    <property type="entry name" value="MCM"/>
</dbReference>
<evidence type="ECO:0000313" key="25">
    <source>
        <dbReference type="Proteomes" id="UP001159405"/>
    </source>
</evidence>
<comment type="subcellular location">
    <subcellularLocation>
        <location evidence="2">Membrane</location>
        <topology evidence="2">Multi-pass membrane protein</topology>
    </subcellularLocation>
    <subcellularLocation>
        <location evidence="1">Nucleus</location>
    </subcellularLocation>
</comment>
<evidence type="ECO:0000256" key="5">
    <source>
        <dbReference type="ARBA" id="ARBA00018925"/>
    </source>
</evidence>
<dbReference type="Pfam" id="PF00083">
    <property type="entry name" value="Sugar_tr"/>
    <property type="match status" value="1"/>
</dbReference>
<keyword evidence="10" id="KW-0863">Zinc-finger</keyword>
<evidence type="ECO:0000256" key="19">
    <source>
        <dbReference type="ARBA" id="ARBA00023306"/>
    </source>
</evidence>
<dbReference type="PRINTS" id="PR01657">
    <property type="entry name" value="MCMFAMILY"/>
</dbReference>
<dbReference type="Pfam" id="PF12619">
    <property type="entry name" value="MCM2_N"/>
    <property type="match status" value="1"/>
</dbReference>
<dbReference type="InterPro" id="IPR003663">
    <property type="entry name" value="Sugar/inositol_transpt"/>
</dbReference>
<feature type="transmembrane region" description="Helical" evidence="21">
    <location>
        <begin position="81"/>
        <end position="102"/>
    </location>
</feature>
<evidence type="ECO:0000256" key="20">
    <source>
        <dbReference type="SAM" id="MobiDB-lite"/>
    </source>
</evidence>
<feature type="domain" description="MCM C-terminal AAA(+) ATPase" evidence="22">
    <location>
        <begin position="819"/>
        <end position="1025"/>
    </location>
</feature>
<reference evidence="24 25" key="1">
    <citation type="submission" date="2022-05" db="EMBL/GenBank/DDBJ databases">
        <authorList>
            <consortium name="Genoscope - CEA"/>
            <person name="William W."/>
        </authorList>
    </citation>
    <scope>NUCLEOTIDE SEQUENCE [LARGE SCALE GENOMIC DNA]</scope>
</reference>
<evidence type="ECO:0000256" key="10">
    <source>
        <dbReference type="ARBA" id="ARBA00022771"/>
    </source>
</evidence>
<keyword evidence="25" id="KW-1185">Reference proteome</keyword>
<feature type="transmembrane region" description="Helical" evidence="21">
    <location>
        <begin position="329"/>
        <end position="352"/>
    </location>
</feature>
<dbReference type="InterPro" id="IPR041562">
    <property type="entry name" value="MCM_lid"/>
</dbReference>
<dbReference type="PROSITE" id="PS50051">
    <property type="entry name" value="MCM_2"/>
    <property type="match status" value="1"/>
</dbReference>
<evidence type="ECO:0000259" key="23">
    <source>
        <dbReference type="PROSITE" id="PS50850"/>
    </source>
</evidence>
<dbReference type="Gene3D" id="3.40.50.300">
    <property type="entry name" value="P-loop containing nucleotide triphosphate hydrolases"/>
    <property type="match status" value="1"/>
</dbReference>
<keyword evidence="6 21" id="KW-0812">Transmembrane</keyword>
<dbReference type="Proteomes" id="UP001159405">
    <property type="component" value="Unassembled WGS sequence"/>
</dbReference>
<keyword evidence="12" id="KW-0347">Helicase</keyword>
<dbReference type="InterPro" id="IPR027417">
    <property type="entry name" value="P-loop_NTPase"/>
</dbReference>
<dbReference type="Pfam" id="PF00493">
    <property type="entry name" value="MCM"/>
    <property type="match status" value="1"/>
</dbReference>
<dbReference type="InterPro" id="IPR012340">
    <property type="entry name" value="NA-bd_OB-fold"/>
</dbReference>
<feature type="transmembrane region" description="Helical" evidence="21">
    <location>
        <begin position="139"/>
        <end position="161"/>
    </location>
</feature>
<dbReference type="InterPro" id="IPR018525">
    <property type="entry name" value="MCM_CS"/>
</dbReference>
<dbReference type="PANTHER" id="PTHR11630:SF44">
    <property type="entry name" value="DNA REPLICATION LICENSING FACTOR MCM2"/>
    <property type="match status" value="1"/>
</dbReference>
<accession>A0ABN8R9J7</accession>
<dbReference type="PROSITE" id="PS00847">
    <property type="entry name" value="MCM_1"/>
    <property type="match status" value="1"/>
</dbReference>
<protein>
    <recommendedName>
        <fullName evidence="5">DNA replication licensing factor MCM2</fullName>
        <ecNumber evidence="4">3.6.4.12</ecNumber>
    </recommendedName>
</protein>
<feature type="compositionally biased region" description="Low complexity" evidence="20">
    <location>
        <begin position="369"/>
        <end position="378"/>
    </location>
</feature>
<keyword evidence="15 21" id="KW-1133">Transmembrane helix</keyword>
<name>A0ABN8R9J7_9CNID</name>
<dbReference type="InterPro" id="IPR033762">
    <property type="entry name" value="MCM_OB"/>
</dbReference>
<feature type="transmembrane region" description="Helical" evidence="21">
    <location>
        <begin position="201"/>
        <end position="223"/>
    </location>
</feature>
<dbReference type="SUPFAM" id="SSF50249">
    <property type="entry name" value="Nucleic acid-binding proteins"/>
    <property type="match status" value="1"/>
</dbReference>
<evidence type="ECO:0000256" key="13">
    <source>
        <dbReference type="ARBA" id="ARBA00022833"/>
    </source>
</evidence>
<dbReference type="InterPro" id="IPR005828">
    <property type="entry name" value="MFS_sugar_transport-like"/>
</dbReference>
<feature type="transmembrane region" description="Helical" evidence="21">
    <location>
        <begin position="44"/>
        <end position="61"/>
    </location>
</feature>
<dbReference type="PROSITE" id="PS00217">
    <property type="entry name" value="SUGAR_TRANSPORT_2"/>
    <property type="match status" value="1"/>
</dbReference>
<dbReference type="Pfam" id="PF17855">
    <property type="entry name" value="MCM_lid"/>
    <property type="match status" value="1"/>
</dbReference>
<dbReference type="Pfam" id="PF17207">
    <property type="entry name" value="MCM_OB"/>
    <property type="match status" value="1"/>
</dbReference>
<dbReference type="PANTHER" id="PTHR11630">
    <property type="entry name" value="DNA REPLICATION LICENSING FACTOR MCM FAMILY MEMBER"/>
    <property type="match status" value="1"/>
</dbReference>
<evidence type="ECO:0000256" key="6">
    <source>
        <dbReference type="ARBA" id="ARBA00022692"/>
    </source>
</evidence>
<keyword evidence="7" id="KW-0235">DNA replication</keyword>
<dbReference type="EMBL" id="CALNXK010000186">
    <property type="protein sequence ID" value="CAH3173990.1"/>
    <property type="molecule type" value="Genomic_DNA"/>
</dbReference>
<dbReference type="Pfam" id="PF23669">
    <property type="entry name" value="WHD_MCM2"/>
    <property type="match status" value="1"/>
</dbReference>
<dbReference type="Gene3D" id="2.40.50.140">
    <property type="entry name" value="Nucleic acid-binding proteins"/>
    <property type="match status" value="1"/>
</dbReference>
<dbReference type="InterPro" id="IPR005829">
    <property type="entry name" value="Sugar_transporter_CS"/>
</dbReference>
<comment type="caution">
    <text evidence="24">The sequence shown here is derived from an EMBL/GenBank/DDBJ whole genome shotgun (WGS) entry which is preliminary data.</text>
</comment>
<dbReference type="SUPFAM" id="SSF52540">
    <property type="entry name" value="P-loop containing nucleoside triphosphate hydrolases"/>
    <property type="match status" value="1"/>
</dbReference>
<evidence type="ECO:0000313" key="24">
    <source>
        <dbReference type="EMBL" id="CAH3173990.1"/>
    </source>
</evidence>
<keyword evidence="17 21" id="KW-0472">Membrane</keyword>
<keyword evidence="13" id="KW-0862">Zinc</keyword>
<keyword evidence="18" id="KW-0539">Nucleus</keyword>
<dbReference type="PRINTS" id="PR01658">
    <property type="entry name" value="MCMPROTEIN2"/>
</dbReference>
<feature type="domain" description="Major facilitator superfamily (MFS) profile" evidence="23">
    <location>
        <begin position="48"/>
        <end position="650"/>
    </location>
</feature>
<sequence length="1249" mass="139621">MAGRVQMDDDNESSSDLELPLSQDRGNEQETLIKSPSNQATPRYVYFLTAFAAIGGFLFGYDTGVISGAMILIKQEFQLSYFWQELVVSVTIGTAILGALLGGFLNQWLGRKPILIVSATVFTVGAIVMGVAHSREVLLLGRLIVGFGIGGASVTVPVYIAETAPSNTRGRMVTINNMFITGGQFIAAVIDGIFSPYKRNGWRFMLGLAALPSLVMFFGCLFLPESPRWLLSKGYGERAKAVLMKLRGASDVSSELEAMKNVVEEESSMDESKSTPVNGVYKILASSSMRKAVLVGCMLQAIQQLSGINTVMYYSATIIQMSGVQGEQLAIWLAAVVAFGNFLFTLVGVCLVEKMGRRKLLLVSLAGESSSSIGVPSSPQRTDGLTSSPGRDLPPFEDETDAVLGNENVVDEEDGEELFGDRMEQDYRPIPALDVYEAGALDEDEYDEMAPEARQEAERLMRKRDREEAAAMGRLHRGLLYDETDEEDEEQPRRRRRLAERAADGDLQDEDELIESIENLEDMKGHSVREWVSMQAPRLEIKNRFKQFLRSFVDDQGHSVYREKISQMCEANRQSLVVDYNILANEQQVLAYFLPEAPSEVLQIFDEGAKEVVLAMFPNYDRIASDIHVRIADLPLMEELRSLRQLHVNQLIRTCGVVTSSTGILPQLSMVKYDCQKCSFILGPFFQSPNQEVKPGSCPECQSRGPFEINMDQTIYQNFQKIKIQESPSKVAAGRLPRYKDVILTGDLVDSCKPGDDIELTGIYRINYDSSLNRSNGFPVFATVIEANYITKQDDKLAVTSLTDEDVKAIIDLSKDERIGEKIINSISPSIYGHQDIKRAIALAMFGGVAKDPGGKHKLRGDINILLCGDPGTAKSQFLKYVEKAAQRAVFTTGQGASAVGLTAYVQRHPVTKEWTLEAGALVLADKGVCLIDEFDKMNDADRTSIHEAMEQQSISISKAGIVTSLQARCSILAAANPIGGRYDPSLTFAENVDLTEPILSRFDILCVVKDTVDPIQDEMLARFVVNSHVKHHPNAASNNKENEDEDEQQDALINGVETISQEMLKKYIIYAREKIHPKLHNMDQDKVARMFAELRKESMATGSIPITVRHIESMIRMAEAHAKMHLREYVTEDDVNMAIRVMLESFIDTQKFSVMRNMRKAFSQYLAYRRDNNELLLFVLKQLAKEQTTFFRSRYRSEPDVIEIQEDEFTDRARQINITSLGSFYDSPMFTSNKFIHDKKRKLIIETL</sequence>
<evidence type="ECO:0000256" key="2">
    <source>
        <dbReference type="ARBA" id="ARBA00004141"/>
    </source>
</evidence>
<evidence type="ECO:0000256" key="14">
    <source>
        <dbReference type="ARBA" id="ARBA00022840"/>
    </source>
</evidence>
<evidence type="ECO:0000256" key="18">
    <source>
        <dbReference type="ARBA" id="ARBA00023242"/>
    </source>
</evidence>
<feature type="compositionally biased region" description="Polar residues" evidence="20">
    <location>
        <begin position="379"/>
        <end position="389"/>
    </location>
</feature>
<keyword evidence="16" id="KW-0238">DNA-binding</keyword>
<dbReference type="InterPro" id="IPR001208">
    <property type="entry name" value="MCM_dom"/>
</dbReference>
<feature type="transmembrane region" description="Helical" evidence="21">
    <location>
        <begin position="114"/>
        <end position="133"/>
    </location>
</feature>
<feature type="region of interest" description="Disordered" evidence="20">
    <location>
        <begin position="369"/>
        <end position="397"/>
    </location>
</feature>
<evidence type="ECO:0000256" key="8">
    <source>
        <dbReference type="ARBA" id="ARBA00022723"/>
    </source>
</evidence>
<feature type="transmembrane region" description="Helical" evidence="21">
    <location>
        <begin position="173"/>
        <end position="195"/>
    </location>
</feature>
<dbReference type="InterPro" id="IPR027925">
    <property type="entry name" value="MCM_N"/>
</dbReference>
<evidence type="ECO:0000256" key="16">
    <source>
        <dbReference type="ARBA" id="ARBA00023125"/>
    </source>
</evidence>
<evidence type="ECO:0000256" key="7">
    <source>
        <dbReference type="ARBA" id="ARBA00022705"/>
    </source>
</evidence>
<evidence type="ECO:0000256" key="15">
    <source>
        <dbReference type="ARBA" id="ARBA00022989"/>
    </source>
</evidence>
<evidence type="ECO:0000259" key="22">
    <source>
        <dbReference type="PROSITE" id="PS50051"/>
    </source>
</evidence>
<evidence type="ECO:0000256" key="12">
    <source>
        <dbReference type="ARBA" id="ARBA00022806"/>
    </source>
</evidence>
<feature type="region of interest" description="Disordered" evidence="20">
    <location>
        <begin position="1"/>
        <end position="21"/>
    </location>
</feature>
<gene>
    <name evidence="24" type="ORF">PLOB_00014499</name>
</gene>
<dbReference type="Pfam" id="PF14551">
    <property type="entry name" value="MCM_N"/>
    <property type="match status" value="1"/>
</dbReference>
<dbReference type="InterPro" id="IPR020846">
    <property type="entry name" value="MFS_dom"/>
</dbReference>
<dbReference type="Gene3D" id="3.30.1640.10">
    <property type="entry name" value="mini-chromosome maintenance (MCM) complex, chain A, domain 1"/>
    <property type="match status" value="1"/>
</dbReference>
<comment type="similarity">
    <text evidence="3">Belongs to the MCM family.</text>
</comment>